<evidence type="ECO:0000313" key="1">
    <source>
        <dbReference type="EMBL" id="KAK8993530.1"/>
    </source>
</evidence>
<comment type="caution">
    <text evidence="1">The sequence shown here is derived from an EMBL/GenBank/DDBJ whole genome shotgun (WGS) entry which is preliminary data.</text>
</comment>
<name>A0ABR2PYK2_9ROSI</name>
<keyword evidence="2" id="KW-1185">Reference proteome</keyword>
<organism evidence="1 2">
    <name type="scientific">Hibiscus sabdariffa</name>
    <name type="common">roselle</name>
    <dbReference type="NCBI Taxonomy" id="183260"/>
    <lineage>
        <taxon>Eukaryota</taxon>
        <taxon>Viridiplantae</taxon>
        <taxon>Streptophyta</taxon>
        <taxon>Embryophyta</taxon>
        <taxon>Tracheophyta</taxon>
        <taxon>Spermatophyta</taxon>
        <taxon>Magnoliopsida</taxon>
        <taxon>eudicotyledons</taxon>
        <taxon>Gunneridae</taxon>
        <taxon>Pentapetalae</taxon>
        <taxon>rosids</taxon>
        <taxon>malvids</taxon>
        <taxon>Malvales</taxon>
        <taxon>Malvaceae</taxon>
        <taxon>Malvoideae</taxon>
        <taxon>Hibiscus</taxon>
    </lineage>
</organism>
<dbReference type="EMBL" id="JBBPBN010000049">
    <property type="protein sequence ID" value="KAK8993530.1"/>
    <property type="molecule type" value="Genomic_DNA"/>
</dbReference>
<accession>A0ABR2PYK2</accession>
<sequence length="165" mass="17908">MIEEGSKEVCRQNLSLDSPIVERSLGNPAEVRSPGLKEDVKPNNVAHCKVISSNSLGAEQAVEDMMAFGVVSNNVVTSPEDPLIFQAGKSAWEALVDEQNNVERNFGFGKRFFGLAFYSAPIIIEDVSSVSLGVVVLSFLCITGHVCPSLAVGKVYMAFDLDLWR</sequence>
<reference evidence="1 2" key="1">
    <citation type="journal article" date="2024" name="G3 (Bethesda)">
        <title>Genome assembly of Hibiscus sabdariffa L. provides insights into metabolisms of medicinal natural products.</title>
        <authorList>
            <person name="Kim T."/>
        </authorList>
    </citation>
    <scope>NUCLEOTIDE SEQUENCE [LARGE SCALE GENOMIC DNA]</scope>
    <source>
        <strain evidence="1">TK-2024</strain>
        <tissue evidence="1">Old leaves</tissue>
    </source>
</reference>
<dbReference type="Proteomes" id="UP001396334">
    <property type="component" value="Unassembled WGS sequence"/>
</dbReference>
<proteinExistence type="predicted"/>
<gene>
    <name evidence="1" type="ORF">V6N11_033625</name>
</gene>
<evidence type="ECO:0000313" key="2">
    <source>
        <dbReference type="Proteomes" id="UP001396334"/>
    </source>
</evidence>
<protein>
    <submittedName>
        <fullName evidence="1">Uncharacterized protein</fullName>
    </submittedName>
</protein>